<feature type="transmembrane region" description="Helical" evidence="7">
    <location>
        <begin position="250"/>
        <end position="273"/>
    </location>
</feature>
<keyword evidence="5 7" id="KW-0472">Membrane</keyword>
<feature type="transmembrane region" description="Helical" evidence="7">
    <location>
        <begin position="419"/>
        <end position="440"/>
    </location>
</feature>
<evidence type="ECO:0000256" key="1">
    <source>
        <dbReference type="ARBA" id="ARBA00004141"/>
    </source>
</evidence>
<dbReference type="Pfam" id="PF06609">
    <property type="entry name" value="TRI12"/>
    <property type="match status" value="1"/>
</dbReference>
<evidence type="ECO:0000259" key="8">
    <source>
        <dbReference type="PROSITE" id="PS50850"/>
    </source>
</evidence>
<evidence type="ECO:0000256" key="2">
    <source>
        <dbReference type="ARBA" id="ARBA00022448"/>
    </source>
</evidence>
<feature type="transmembrane region" description="Helical" evidence="7">
    <location>
        <begin position="93"/>
        <end position="113"/>
    </location>
</feature>
<dbReference type="AlphaFoldDB" id="A0A0C2J1A5"/>
<feature type="transmembrane region" description="Helical" evidence="7">
    <location>
        <begin position="279"/>
        <end position="302"/>
    </location>
</feature>
<keyword evidence="2" id="KW-0813">Transport</keyword>
<protein>
    <submittedName>
        <fullName evidence="9">Transmembrane efflux protein</fullName>
    </submittedName>
</protein>
<dbReference type="InterPro" id="IPR020846">
    <property type="entry name" value="MFS_dom"/>
</dbReference>
<name>A0A0C2J1A5_9PEZI</name>
<feature type="transmembrane region" description="Helical" evidence="7">
    <location>
        <begin position="145"/>
        <end position="166"/>
    </location>
</feature>
<evidence type="ECO:0000313" key="10">
    <source>
        <dbReference type="Proteomes" id="UP000031575"/>
    </source>
</evidence>
<dbReference type="GO" id="GO:0022857">
    <property type="term" value="F:transmembrane transporter activity"/>
    <property type="evidence" value="ECO:0007669"/>
    <property type="project" value="InterPro"/>
</dbReference>
<keyword evidence="3 7" id="KW-0812">Transmembrane</keyword>
<evidence type="ECO:0000256" key="4">
    <source>
        <dbReference type="ARBA" id="ARBA00022989"/>
    </source>
</evidence>
<evidence type="ECO:0000256" key="3">
    <source>
        <dbReference type="ARBA" id="ARBA00022692"/>
    </source>
</evidence>
<sequence length="615" mass="65316">MATDDEKNSVHQVATTNLEHPALADGPSPDAEASRPVATIDEDAEETVSWSTLMAVFFMGMSYVPCISAGLLLPTGILQQIGQTLGDTDNILWIPGGWSVASAVSFSIAGGLSDIFGRRYVLLFGQLLTLVGGIVGSTANATTTVAAGATIIGFGAGVIFVSYPGIQELLPNKYRGAGIGWTEFCINIPWGALSVYLGTQLYVHASWRWCFYIVVIYSVFVTAGTAYFYYPPSRPQHDYDKSRWDEFRELDFVGLLLFAAGLTIFLVGITYLGRSDYSVPMVAATIVVGAVVFAGCFAYDFSSIPRNPIFPRHLFALFREFTVHLVILFVSGMIWQAVVTLGPQGTLYMFTNDPIDIGITMIPANFSGVLGGWILPSLVHRIKHVRLQILLALVIQTVFSGAYAAVVPTNKAAWSAMQLFGQSCFTWVTSLAYVASGLFVPVEELGLSAGLLGTFRSAGGSVGNAVFSTIMNSAVNRNLGANIVAAALGAGFNASAAAGSLNALVPAVIENAVGVPHAFDAVPGGVSDAVKAATAVAFHNTYASAFRLVFYVMVPFGVLALGCAWFVRDPSHLLNNHVAVHQEKEVLAGIDHRHEKKTVAAASSGGVREAPTTAS</sequence>
<dbReference type="OrthoDB" id="4161376at2759"/>
<dbReference type="PANTHER" id="PTHR23501">
    <property type="entry name" value="MAJOR FACILITATOR SUPERFAMILY"/>
    <property type="match status" value="1"/>
</dbReference>
<accession>A0A0C2J1A5</accession>
<dbReference type="EMBL" id="AWTV01000006">
    <property type="protein sequence ID" value="KIH92795.1"/>
    <property type="molecule type" value="Genomic_DNA"/>
</dbReference>
<dbReference type="PROSITE" id="PS00216">
    <property type="entry name" value="SUGAR_TRANSPORT_1"/>
    <property type="match status" value="1"/>
</dbReference>
<dbReference type="VEuPathDB" id="FungiDB:SPBR_02553"/>
<feature type="transmembrane region" description="Helical" evidence="7">
    <location>
        <begin position="120"/>
        <end position="139"/>
    </location>
</feature>
<dbReference type="SUPFAM" id="SSF103473">
    <property type="entry name" value="MFS general substrate transporter"/>
    <property type="match status" value="1"/>
</dbReference>
<feature type="region of interest" description="Disordered" evidence="6">
    <location>
        <begin position="1"/>
        <end position="36"/>
    </location>
</feature>
<feature type="transmembrane region" description="Helical" evidence="7">
    <location>
        <begin position="387"/>
        <end position="407"/>
    </location>
</feature>
<feature type="transmembrane region" description="Helical" evidence="7">
    <location>
        <begin position="178"/>
        <end position="197"/>
    </location>
</feature>
<evidence type="ECO:0000313" key="9">
    <source>
        <dbReference type="EMBL" id="KIH92795.1"/>
    </source>
</evidence>
<dbReference type="PANTHER" id="PTHR23501:SF109">
    <property type="entry name" value="MAJOR FACILITATOR SUPERFAMILY (MFS) PROFILE DOMAIN-CONTAINING PROTEIN-RELATED"/>
    <property type="match status" value="1"/>
</dbReference>
<comment type="subcellular location">
    <subcellularLocation>
        <location evidence="1">Membrane</location>
        <topology evidence="1">Multi-pass membrane protein</topology>
    </subcellularLocation>
</comment>
<proteinExistence type="predicted"/>
<reference evidence="9 10" key="1">
    <citation type="journal article" date="2014" name="BMC Genomics">
        <title>Comparative genomics of the major fungal agents of human and animal Sporotrichosis: Sporothrix schenckii and Sporothrix brasiliensis.</title>
        <authorList>
            <person name="Teixeira M.M."/>
            <person name="de Almeida L.G."/>
            <person name="Kubitschek-Barreira P."/>
            <person name="Alves F.L."/>
            <person name="Kioshima E.S."/>
            <person name="Abadio A.K."/>
            <person name="Fernandes L."/>
            <person name="Derengowski L.S."/>
            <person name="Ferreira K.S."/>
            <person name="Souza R.C."/>
            <person name="Ruiz J.C."/>
            <person name="de Andrade N.C."/>
            <person name="Paes H.C."/>
            <person name="Nicola A.M."/>
            <person name="Albuquerque P."/>
            <person name="Gerber A.L."/>
            <person name="Martins V.P."/>
            <person name="Peconick L.D."/>
            <person name="Neto A.V."/>
            <person name="Chaucanez C.B."/>
            <person name="Silva P.A."/>
            <person name="Cunha O.L."/>
            <person name="de Oliveira F.F."/>
            <person name="dos Santos T.C."/>
            <person name="Barros A.L."/>
            <person name="Soares M.A."/>
            <person name="de Oliveira L.M."/>
            <person name="Marini M.M."/>
            <person name="Villalobos-Duno H."/>
            <person name="Cunha M.M."/>
            <person name="de Hoog S."/>
            <person name="da Silveira J.F."/>
            <person name="Henrissat B."/>
            <person name="Nino-Vega G.A."/>
            <person name="Cisalpino P.S."/>
            <person name="Mora-Montes H.M."/>
            <person name="Almeida S.R."/>
            <person name="Stajich J.E."/>
            <person name="Lopes-Bezerra L.M."/>
            <person name="Vasconcelos A.T."/>
            <person name="Felipe M.S."/>
        </authorList>
    </citation>
    <scope>NUCLEOTIDE SEQUENCE [LARGE SCALE GENOMIC DNA]</scope>
    <source>
        <strain evidence="9 10">5110</strain>
    </source>
</reference>
<dbReference type="InterPro" id="IPR036259">
    <property type="entry name" value="MFS_trans_sf"/>
</dbReference>
<dbReference type="Proteomes" id="UP000031575">
    <property type="component" value="Unassembled WGS sequence"/>
</dbReference>
<dbReference type="HOGENOM" id="CLU_000960_25_2_1"/>
<dbReference type="InterPro" id="IPR010573">
    <property type="entry name" value="MFS_Str1/Tri12-like"/>
</dbReference>
<comment type="caution">
    <text evidence="9">The sequence shown here is derived from an EMBL/GenBank/DDBJ whole genome shotgun (WGS) entry which is preliminary data.</text>
</comment>
<feature type="transmembrane region" description="Helical" evidence="7">
    <location>
        <begin position="314"/>
        <end position="335"/>
    </location>
</feature>
<feature type="transmembrane region" description="Helical" evidence="7">
    <location>
        <begin position="209"/>
        <end position="230"/>
    </location>
</feature>
<feature type="transmembrane region" description="Helical" evidence="7">
    <location>
        <begin position="548"/>
        <end position="567"/>
    </location>
</feature>
<evidence type="ECO:0000256" key="6">
    <source>
        <dbReference type="SAM" id="MobiDB-lite"/>
    </source>
</evidence>
<dbReference type="GeneID" id="63675777"/>
<organism evidence="9 10">
    <name type="scientific">Sporothrix brasiliensis 5110</name>
    <dbReference type="NCBI Taxonomy" id="1398154"/>
    <lineage>
        <taxon>Eukaryota</taxon>
        <taxon>Fungi</taxon>
        <taxon>Dikarya</taxon>
        <taxon>Ascomycota</taxon>
        <taxon>Pezizomycotina</taxon>
        <taxon>Sordariomycetes</taxon>
        <taxon>Sordariomycetidae</taxon>
        <taxon>Ophiostomatales</taxon>
        <taxon>Ophiostomataceae</taxon>
        <taxon>Sporothrix</taxon>
    </lineage>
</organism>
<gene>
    <name evidence="9" type="ORF">SPBR_02553</name>
</gene>
<dbReference type="GO" id="GO:0005886">
    <property type="term" value="C:plasma membrane"/>
    <property type="evidence" value="ECO:0007669"/>
    <property type="project" value="TreeGrafter"/>
</dbReference>
<dbReference type="RefSeq" id="XP_040620805.1">
    <property type="nucleotide sequence ID" value="XM_040760856.1"/>
</dbReference>
<feature type="transmembrane region" description="Helical" evidence="7">
    <location>
        <begin position="355"/>
        <end position="375"/>
    </location>
</feature>
<keyword evidence="4 7" id="KW-1133">Transmembrane helix</keyword>
<feature type="transmembrane region" description="Helical" evidence="7">
    <location>
        <begin position="53"/>
        <end position="73"/>
    </location>
</feature>
<dbReference type="InterPro" id="IPR005829">
    <property type="entry name" value="Sugar_transporter_CS"/>
</dbReference>
<dbReference type="PROSITE" id="PS50850">
    <property type="entry name" value="MFS"/>
    <property type="match status" value="1"/>
</dbReference>
<evidence type="ECO:0000256" key="7">
    <source>
        <dbReference type="SAM" id="Phobius"/>
    </source>
</evidence>
<dbReference type="Gene3D" id="1.20.1250.20">
    <property type="entry name" value="MFS general substrate transporter like domains"/>
    <property type="match status" value="1"/>
</dbReference>
<feature type="domain" description="Major facilitator superfamily (MFS) profile" evidence="8">
    <location>
        <begin position="54"/>
        <end position="514"/>
    </location>
</feature>
<keyword evidence="10" id="KW-1185">Reference proteome</keyword>
<evidence type="ECO:0000256" key="5">
    <source>
        <dbReference type="ARBA" id="ARBA00023136"/>
    </source>
</evidence>